<dbReference type="Proteomes" id="UP000325105">
    <property type="component" value="Unassembled WGS sequence"/>
</dbReference>
<keyword evidence="1" id="KW-0812">Transmembrane</keyword>
<reference evidence="2 3" key="1">
    <citation type="submission" date="2019-07" db="EMBL/GenBank/DDBJ databases">
        <title>Genomic Encyclopedia of Archaeal and Bacterial Type Strains, Phase II (KMG-II): from individual species to whole genera.</title>
        <authorList>
            <person name="Goeker M."/>
        </authorList>
    </citation>
    <scope>NUCLEOTIDE SEQUENCE [LARGE SCALE GENOMIC DNA]</scope>
    <source>
        <strain evidence="2 3">DSM 18850</strain>
    </source>
</reference>
<dbReference type="EMBL" id="VNHX01000004">
    <property type="protein sequence ID" value="TYP96861.1"/>
    <property type="molecule type" value="Genomic_DNA"/>
</dbReference>
<name>A0A5S5DLZ2_9SPHI</name>
<evidence type="ECO:0000313" key="3">
    <source>
        <dbReference type="Proteomes" id="UP000325105"/>
    </source>
</evidence>
<dbReference type="AlphaFoldDB" id="A0A5S5DLZ2"/>
<protein>
    <submittedName>
        <fullName evidence="2">Uncharacterized protein</fullName>
    </submittedName>
</protein>
<gene>
    <name evidence="2" type="ORF">BC792_10483</name>
</gene>
<evidence type="ECO:0000313" key="2">
    <source>
        <dbReference type="EMBL" id="TYP96861.1"/>
    </source>
</evidence>
<feature type="transmembrane region" description="Helical" evidence="1">
    <location>
        <begin position="20"/>
        <end position="38"/>
    </location>
</feature>
<keyword evidence="1" id="KW-1133">Transmembrane helix</keyword>
<comment type="caution">
    <text evidence="2">The sequence shown here is derived from an EMBL/GenBank/DDBJ whole genome shotgun (WGS) entry which is preliminary data.</text>
</comment>
<keyword evidence="3" id="KW-1185">Reference proteome</keyword>
<organism evidence="2 3">
    <name type="scientific">Sphingobacterium allocomposti</name>
    <dbReference type="NCBI Taxonomy" id="415956"/>
    <lineage>
        <taxon>Bacteria</taxon>
        <taxon>Pseudomonadati</taxon>
        <taxon>Bacteroidota</taxon>
        <taxon>Sphingobacteriia</taxon>
        <taxon>Sphingobacteriales</taxon>
        <taxon>Sphingobacteriaceae</taxon>
        <taxon>Sphingobacterium</taxon>
    </lineage>
</organism>
<evidence type="ECO:0000256" key="1">
    <source>
        <dbReference type="SAM" id="Phobius"/>
    </source>
</evidence>
<keyword evidence="1" id="KW-0472">Membrane</keyword>
<proteinExistence type="predicted"/>
<accession>A0A5S5DLZ2</accession>
<sequence length="40" mass="4557">MLAFFDKNTGGDKYTEGNVPYGIRLGDTGCLLLFYFFMKI</sequence>